<dbReference type="SUPFAM" id="SSF55785">
    <property type="entry name" value="PYP-like sensor domain (PAS domain)"/>
    <property type="match status" value="1"/>
</dbReference>
<sequence length="506" mass="56837">MSDEDKSDLKNILVVDDEVSICRLLAIALDAEGYNPIVYNHPDDALTACKRHTISLAFIDINLPGMSGLELASILKNDDPMCEVVFVTGYGSLDNAVQAIKIGAYDFLKKPISLSEFSLCLRRFEERQILRERIKLAEQRHLQLVQNIPLLIFVLSPDFQLEFINDACLDMLGFTPQEAMNPTGWFLDRIHPDDRDEAKKMFLFAFASGSPVSMECKFLHKDGHEIHVIMKSIPMAKSVAETGDERLEGFIVDISDRVFLEKTLVQREKLKTLGAIAAEVAHEIRNPLVSIGGFAQRLRQKYPNLRECEIILNESERLEKILSRIRNYLEPVDINPKKCTVGAIITDCLVLLSPETEKKQIECKLNLAPGLPFVYADPEVLAQIFINLIRNAAKAMEKGGFLIISAYENDKEIRIDFKNQAPELSVRQTETLFMPFAEGGQSIGLPLCYRLLKDMGGLLSFVQKDDYAIFTVCMPKIDQNRAVIHTLGAGIFSNQPDLNGVYPAGE</sequence>
<dbReference type="SMART" id="SM00387">
    <property type="entry name" value="HATPase_c"/>
    <property type="match status" value="1"/>
</dbReference>
<dbReference type="SUPFAM" id="SSF52172">
    <property type="entry name" value="CheY-like"/>
    <property type="match status" value="1"/>
</dbReference>
<dbReference type="GO" id="GO:0000155">
    <property type="term" value="F:phosphorelay sensor kinase activity"/>
    <property type="evidence" value="ECO:0007669"/>
    <property type="project" value="InterPro"/>
</dbReference>
<dbReference type="AlphaFoldDB" id="A0A445N338"/>
<keyword evidence="3 4" id="KW-0597">Phosphoprotein</keyword>
<dbReference type="PROSITE" id="PS50109">
    <property type="entry name" value="HIS_KIN"/>
    <property type="match status" value="1"/>
</dbReference>
<dbReference type="PANTHER" id="PTHR43547:SF2">
    <property type="entry name" value="HYBRID SIGNAL TRANSDUCTION HISTIDINE KINASE C"/>
    <property type="match status" value="1"/>
</dbReference>
<dbReference type="InterPro" id="IPR005467">
    <property type="entry name" value="His_kinase_dom"/>
</dbReference>
<evidence type="ECO:0000313" key="8">
    <source>
        <dbReference type="EMBL" id="SPD76130.1"/>
    </source>
</evidence>
<accession>A0A445N338</accession>
<dbReference type="Pfam" id="PF00512">
    <property type="entry name" value="HisKA"/>
    <property type="match status" value="1"/>
</dbReference>
<evidence type="ECO:0000259" key="7">
    <source>
        <dbReference type="PROSITE" id="PS50112"/>
    </source>
</evidence>
<dbReference type="NCBIfam" id="TIGR00229">
    <property type="entry name" value="sensory_box"/>
    <property type="match status" value="1"/>
</dbReference>
<dbReference type="InterPro" id="IPR036890">
    <property type="entry name" value="HATPase_C_sf"/>
</dbReference>
<dbReference type="InterPro" id="IPR000014">
    <property type="entry name" value="PAS"/>
</dbReference>
<dbReference type="Pfam" id="PF00072">
    <property type="entry name" value="Response_reg"/>
    <property type="match status" value="1"/>
</dbReference>
<dbReference type="PROSITE" id="PS50110">
    <property type="entry name" value="RESPONSE_REGULATORY"/>
    <property type="match status" value="1"/>
</dbReference>
<dbReference type="Gene3D" id="1.10.287.130">
    <property type="match status" value="1"/>
</dbReference>
<dbReference type="InterPro" id="IPR001789">
    <property type="entry name" value="Sig_transdc_resp-reg_receiver"/>
</dbReference>
<evidence type="ECO:0000256" key="4">
    <source>
        <dbReference type="PROSITE-ProRule" id="PRU00169"/>
    </source>
</evidence>
<dbReference type="PROSITE" id="PS50112">
    <property type="entry name" value="PAS"/>
    <property type="match status" value="1"/>
</dbReference>
<dbReference type="Gene3D" id="3.40.50.2300">
    <property type="match status" value="1"/>
</dbReference>
<dbReference type="Gene3D" id="3.30.450.20">
    <property type="entry name" value="PAS domain"/>
    <property type="match status" value="1"/>
</dbReference>
<feature type="domain" description="Response regulatory" evidence="6">
    <location>
        <begin position="11"/>
        <end position="125"/>
    </location>
</feature>
<protein>
    <recommendedName>
        <fullName evidence="2">histidine kinase</fullName>
        <ecNumber evidence="2">2.7.13.3</ecNumber>
    </recommendedName>
</protein>
<name>A0A445N338_9BACT</name>
<evidence type="ECO:0000259" key="5">
    <source>
        <dbReference type="PROSITE" id="PS50109"/>
    </source>
</evidence>
<dbReference type="SUPFAM" id="SSF47384">
    <property type="entry name" value="Homodimeric domain of signal transducing histidine kinase"/>
    <property type="match status" value="1"/>
</dbReference>
<dbReference type="CDD" id="cd00130">
    <property type="entry name" value="PAS"/>
    <property type="match status" value="1"/>
</dbReference>
<dbReference type="InterPro" id="IPR013655">
    <property type="entry name" value="PAS_fold_3"/>
</dbReference>
<evidence type="ECO:0000256" key="1">
    <source>
        <dbReference type="ARBA" id="ARBA00000085"/>
    </source>
</evidence>
<feature type="modified residue" description="4-aspartylphosphate" evidence="4">
    <location>
        <position position="60"/>
    </location>
</feature>
<feature type="domain" description="Histidine kinase" evidence="5">
    <location>
        <begin position="279"/>
        <end position="478"/>
    </location>
</feature>
<feature type="domain" description="PAS" evidence="7">
    <location>
        <begin position="137"/>
        <end position="209"/>
    </location>
</feature>
<dbReference type="Gene3D" id="3.30.565.10">
    <property type="entry name" value="Histidine kinase-like ATPase, C-terminal domain"/>
    <property type="match status" value="1"/>
</dbReference>
<dbReference type="InterPro" id="IPR035965">
    <property type="entry name" value="PAS-like_dom_sf"/>
</dbReference>
<organism evidence="8">
    <name type="scientific">uncultured Desulfobacterium sp</name>
    <dbReference type="NCBI Taxonomy" id="201089"/>
    <lineage>
        <taxon>Bacteria</taxon>
        <taxon>Pseudomonadati</taxon>
        <taxon>Thermodesulfobacteriota</taxon>
        <taxon>Desulfobacteria</taxon>
        <taxon>Desulfobacterales</taxon>
        <taxon>Desulfobacteriaceae</taxon>
        <taxon>Desulfobacterium</taxon>
        <taxon>environmental samples</taxon>
    </lineage>
</organism>
<dbReference type="SUPFAM" id="SSF55874">
    <property type="entry name" value="ATPase domain of HSP90 chaperone/DNA topoisomerase II/histidine kinase"/>
    <property type="match status" value="1"/>
</dbReference>
<dbReference type="InterPro" id="IPR011006">
    <property type="entry name" value="CheY-like_superfamily"/>
</dbReference>
<dbReference type="Pfam" id="PF08447">
    <property type="entry name" value="PAS_3"/>
    <property type="match status" value="1"/>
</dbReference>
<dbReference type="Pfam" id="PF02518">
    <property type="entry name" value="HATPase_c"/>
    <property type="match status" value="1"/>
</dbReference>
<dbReference type="InterPro" id="IPR036097">
    <property type="entry name" value="HisK_dim/P_sf"/>
</dbReference>
<dbReference type="InterPro" id="IPR003661">
    <property type="entry name" value="HisK_dim/P_dom"/>
</dbReference>
<dbReference type="CDD" id="cd00082">
    <property type="entry name" value="HisKA"/>
    <property type="match status" value="1"/>
</dbReference>
<dbReference type="InterPro" id="IPR003594">
    <property type="entry name" value="HATPase_dom"/>
</dbReference>
<dbReference type="EC" id="2.7.13.3" evidence="2"/>
<dbReference type="SMART" id="SM00388">
    <property type="entry name" value="HisKA"/>
    <property type="match status" value="1"/>
</dbReference>
<dbReference type="EMBL" id="OJIN01000230">
    <property type="protein sequence ID" value="SPD76130.1"/>
    <property type="molecule type" value="Genomic_DNA"/>
</dbReference>
<dbReference type="PANTHER" id="PTHR43547">
    <property type="entry name" value="TWO-COMPONENT HISTIDINE KINASE"/>
    <property type="match status" value="1"/>
</dbReference>
<comment type="catalytic activity">
    <reaction evidence="1">
        <text>ATP + protein L-histidine = ADP + protein N-phospho-L-histidine.</text>
        <dbReference type="EC" id="2.7.13.3"/>
    </reaction>
</comment>
<proteinExistence type="predicted"/>
<evidence type="ECO:0000256" key="3">
    <source>
        <dbReference type="ARBA" id="ARBA00022553"/>
    </source>
</evidence>
<reference evidence="8" key="1">
    <citation type="submission" date="2018-01" db="EMBL/GenBank/DDBJ databases">
        <authorList>
            <person name="Regsiter A."/>
            <person name="William W."/>
        </authorList>
    </citation>
    <scope>NUCLEOTIDE SEQUENCE</scope>
    <source>
        <strain evidence="8">TRIP AH-1</strain>
    </source>
</reference>
<evidence type="ECO:0000259" key="6">
    <source>
        <dbReference type="PROSITE" id="PS50110"/>
    </source>
</evidence>
<gene>
    <name evidence="8" type="ORF">PITCH_A840016</name>
</gene>
<evidence type="ECO:0000256" key="2">
    <source>
        <dbReference type="ARBA" id="ARBA00012438"/>
    </source>
</evidence>
<dbReference type="SMART" id="SM00091">
    <property type="entry name" value="PAS"/>
    <property type="match status" value="1"/>
</dbReference>
<dbReference type="SMART" id="SM00448">
    <property type="entry name" value="REC"/>
    <property type="match status" value="1"/>
</dbReference>